<dbReference type="SUPFAM" id="SSF53448">
    <property type="entry name" value="Nucleotide-diphospho-sugar transferases"/>
    <property type="match status" value="1"/>
</dbReference>
<gene>
    <name evidence="2" type="ORF">ACFQ13_01660</name>
</gene>
<keyword evidence="3" id="KW-1185">Reference proteome</keyword>
<dbReference type="InterPro" id="IPR029044">
    <property type="entry name" value="Nucleotide-diphossugar_trans"/>
</dbReference>
<evidence type="ECO:0000313" key="2">
    <source>
        <dbReference type="EMBL" id="MFD1014614.1"/>
    </source>
</evidence>
<protein>
    <submittedName>
        <fullName evidence="2">Glycosyltransferase family 2 protein</fullName>
    </submittedName>
</protein>
<accession>A0ABW3KME1</accession>
<dbReference type="Proteomes" id="UP001597086">
    <property type="component" value="Unassembled WGS sequence"/>
</dbReference>
<evidence type="ECO:0000259" key="1">
    <source>
        <dbReference type="Pfam" id="PF00535"/>
    </source>
</evidence>
<sequence length="304" mass="35246">MNDVVVSIIIPTLNREAYIGFAIQSILSQTYPHWECIVVDDGSTDNTAKIMADFSQQDTRIAYFKRSNDFPKGVNGARNFGLSKSKGALIAFCDDDDFWLSDKLEKQIPVFKSNPEVGLVTGNIEFVNTDGVRTGRVIKQRGNHGYVFKDLLFKNRLSMITPVLRREVFDTVGVFNTDFRIEEDWEMWRRVAYYYPFYALPDVLACVRKHDDNTSRMVNTDPYEQFIRYRALTKALLKWGELHFTKKDRGLIAKVEAKRYKQLLKNHCPGLQIKVNLIISVFKINIQEGMRFGYFLLKYGVFNK</sequence>
<dbReference type="Pfam" id="PF00535">
    <property type="entry name" value="Glycos_transf_2"/>
    <property type="match status" value="1"/>
</dbReference>
<dbReference type="PANTHER" id="PTHR43685:SF2">
    <property type="entry name" value="GLYCOSYLTRANSFERASE 2-LIKE DOMAIN-CONTAINING PROTEIN"/>
    <property type="match status" value="1"/>
</dbReference>
<reference evidence="3" key="1">
    <citation type="journal article" date="2019" name="Int. J. Syst. Evol. Microbiol.">
        <title>The Global Catalogue of Microorganisms (GCM) 10K type strain sequencing project: providing services to taxonomists for standard genome sequencing and annotation.</title>
        <authorList>
            <consortium name="The Broad Institute Genomics Platform"/>
            <consortium name="The Broad Institute Genome Sequencing Center for Infectious Disease"/>
            <person name="Wu L."/>
            <person name="Ma J."/>
        </authorList>
    </citation>
    <scope>NUCLEOTIDE SEQUENCE [LARGE SCALE GENOMIC DNA]</scope>
    <source>
        <strain evidence="3">CCUG 56098</strain>
    </source>
</reference>
<evidence type="ECO:0000313" key="3">
    <source>
        <dbReference type="Proteomes" id="UP001597086"/>
    </source>
</evidence>
<name>A0ABW3KME1_9FLAO</name>
<dbReference type="InterPro" id="IPR001173">
    <property type="entry name" value="Glyco_trans_2-like"/>
</dbReference>
<proteinExistence type="predicted"/>
<dbReference type="InterPro" id="IPR050834">
    <property type="entry name" value="Glycosyltransf_2"/>
</dbReference>
<dbReference type="RefSeq" id="WP_386113349.1">
    <property type="nucleotide sequence ID" value="NZ_JBHTKM010000001.1"/>
</dbReference>
<dbReference type="PANTHER" id="PTHR43685">
    <property type="entry name" value="GLYCOSYLTRANSFERASE"/>
    <property type="match status" value="1"/>
</dbReference>
<organism evidence="2 3">
    <name type="scientific">Winogradskyella rapida</name>
    <dbReference type="NCBI Taxonomy" id="549701"/>
    <lineage>
        <taxon>Bacteria</taxon>
        <taxon>Pseudomonadati</taxon>
        <taxon>Bacteroidota</taxon>
        <taxon>Flavobacteriia</taxon>
        <taxon>Flavobacteriales</taxon>
        <taxon>Flavobacteriaceae</taxon>
        <taxon>Winogradskyella</taxon>
    </lineage>
</organism>
<dbReference type="Gene3D" id="3.90.550.10">
    <property type="entry name" value="Spore Coat Polysaccharide Biosynthesis Protein SpsA, Chain A"/>
    <property type="match status" value="1"/>
</dbReference>
<feature type="domain" description="Glycosyltransferase 2-like" evidence="1">
    <location>
        <begin position="7"/>
        <end position="140"/>
    </location>
</feature>
<dbReference type="EMBL" id="JBHTKM010000001">
    <property type="protein sequence ID" value="MFD1014614.1"/>
    <property type="molecule type" value="Genomic_DNA"/>
</dbReference>
<comment type="caution">
    <text evidence="2">The sequence shown here is derived from an EMBL/GenBank/DDBJ whole genome shotgun (WGS) entry which is preliminary data.</text>
</comment>